<organism evidence="4 5">
    <name type="scientific">Chelonia mydas</name>
    <name type="common">Green sea-turtle</name>
    <name type="synonym">Chelonia agassizi</name>
    <dbReference type="NCBI Taxonomy" id="8469"/>
    <lineage>
        <taxon>Eukaryota</taxon>
        <taxon>Metazoa</taxon>
        <taxon>Chordata</taxon>
        <taxon>Craniata</taxon>
        <taxon>Vertebrata</taxon>
        <taxon>Euteleostomi</taxon>
        <taxon>Archelosauria</taxon>
        <taxon>Testudinata</taxon>
        <taxon>Testudines</taxon>
        <taxon>Cryptodira</taxon>
        <taxon>Durocryptodira</taxon>
        <taxon>Americhelydia</taxon>
        <taxon>Chelonioidea</taxon>
        <taxon>Cheloniidae</taxon>
        <taxon>Chelonia</taxon>
    </lineage>
</organism>
<evidence type="ECO:0000313" key="5">
    <source>
        <dbReference type="Proteomes" id="UP000031443"/>
    </source>
</evidence>
<dbReference type="EMBL" id="KB556459">
    <property type="protein sequence ID" value="EMP29388.1"/>
    <property type="molecule type" value="Genomic_DNA"/>
</dbReference>
<dbReference type="STRING" id="8469.M7BB70"/>
<dbReference type="Proteomes" id="UP000031443">
    <property type="component" value="Unassembled WGS sequence"/>
</dbReference>
<feature type="non-terminal residue" evidence="4">
    <location>
        <position position="1"/>
    </location>
</feature>
<dbReference type="PROSITE" id="PS50002">
    <property type="entry name" value="SH3"/>
    <property type="match status" value="1"/>
</dbReference>
<keyword evidence="5" id="KW-1185">Reference proteome</keyword>
<evidence type="ECO:0000256" key="1">
    <source>
        <dbReference type="ARBA" id="ARBA00022443"/>
    </source>
</evidence>
<dbReference type="GO" id="GO:0030160">
    <property type="term" value="F:synaptic receptor adaptor activity"/>
    <property type="evidence" value="ECO:0007669"/>
    <property type="project" value="TreeGrafter"/>
</dbReference>
<dbReference type="SUPFAM" id="SSF50044">
    <property type="entry name" value="SH3-domain"/>
    <property type="match status" value="1"/>
</dbReference>
<dbReference type="InterPro" id="IPR001452">
    <property type="entry name" value="SH3_domain"/>
</dbReference>
<feature type="domain" description="SH3" evidence="3">
    <location>
        <begin position="1"/>
        <end position="31"/>
    </location>
</feature>
<reference evidence="5" key="1">
    <citation type="journal article" date="2013" name="Nat. Genet.">
        <title>The draft genomes of soft-shell turtle and green sea turtle yield insights into the development and evolution of the turtle-specific body plan.</title>
        <authorList>
            <person name="Wang Z."/>
            <person name="Pascual-Anaya J."/>
            <person name="Zadissa A."/>
            <person name="Li W."/>
            <person name="Niimura Y."/>
            <person name="Huang Z."/>
            <person name="Li C."/>
            <person name="White S."/>
            <person name="Xiong Z."/>
            <person name="Fang D."/>
            <person name="Wang B."/>
            <person name="Ming Y."/>
            <person name="Chen Y."/>
            <person name="Zheng Y."/>
            <person name="Kuraku S."/>
            <person name="Pignatelli M."/>
            <person name="Herrero J."/>
            <person name="Beal K."/>
            <person name="Nozawa M."/>
            <person name="Li Q."/>
            <person name="Wang J."/>
            <person name="Zhang H."/>
            <person name="Yu L."/>
            <person name="Shigenobu S."/>
            <person name="Wang J."/>
            <person name="Liu J."/>
            <person name="Flicek P."/>
            <person name="Searle S."/>
            <person name="Wang J."/>
            <person name="Kuratani S."/>
            <person name="Yin Y."/>
            <person name="Aken B."/>
            <person name="Zhang G."/>
            <person name="Irie N."/>
        </authorList>
    </citation>
    <scope>NUCLEOTIDE SEQUENCE [LARGE SCALE GENOMIC DNA]</scope>
</reference>
<protein>
    <submittedName>
        <fullName evidence="4">SH3 and multiple ankyrin repeat domains protein 3</fullName>
    </submittedName>
</protein>
<dbReference type="GO" id="GO:0014069">
    <property type="term" value="C:postsynaptic density"/>
    <property type="evidence" value="ECO:0007669"/>
    <property type="project" value="TreeGrafter"/>
</dbReference>
<dbReference type="GO" id="GO:0035255">
    <property type="term" value="F:ionotropic glutamate receptor binding"/>
    <property type="evidence" value="ECO:0007669"/>
    <property type="project" value="TreeGrafter"/>
</dbReference>
<evidence type="ECO:0000313" key="4">
    <source>
        <dbReference type="EMBL" id="EMP29388.1"/>
    </source>
</evidence>
<evidence type="ECO:0000256" key="2">
    <source>
        <dbReference type="PROSITE-ProRule" id="PRU00192"/>
    </source>
</evidence>
<accession>M7BB70</accession>
<dbReference type="Pfam" id="PF07653">
    <property type="entry name" value="SH3_2"/>
    <property type="match status" value="1"/>
</dbReference>
<proteinExistence type="predicted"/>
<sequence length="119" mass="12995">VLSIGEGGFWEGTVKGRTGWFPAECVEEVQMRQYDPRQGFCTFGECALLTCMANVQGLFSERCAAPALLPSYNVAMIPQLGLCLLLPRSAKFLTQASISPEFESTSSECFNPPPCTYKA</sequence>
<keyword evidence="1 2" id="KW-0728">SH3 domain</keyword>
<dbReference type="Gene3D" id="2.30.30.40">
    <property type="entry name" value="SH3 Domains"/>
    <property type="match status" value="1"/>
</dbReference>
<evidence type="ECO:0000259" key="3">
    <source>
        <dbReference type="PROSITE" id="PS50002"/>
    </source>
</evidence>
<name>M7BB70_CHEMY</name>
<dbReference type="PANTHER" id="PTHR24135">
    <property type="entry name" value="SH3 AND MULTIPLE ANKYRIN REPEAT DOMAINS PROTEIN"/>
    <property type="match status" value="1"/>
</dbReference>
<dbReference type="GO" id="GO:0043197">
    <property type="term" value="C:dendritic spine"/>
    <property type="evidence" value="ECO:0007669"/>
    <property type="project" value="TreeGrafter"/>
</dbReference>
<dbReference type="InterPro" id="IPR051569">
    <property type="entry name" value="SHANK"/>
</dbReference>
<dbReference type="AlphaFoldDB" id="M7BB70"/>
<dbReference type="GO" id="GO:0045211">
    <property type="term" value="C:postsynaptic membrane"/>
    <property type="evidence" value="ECO:0007669"/>
    <property type="project" value="TreeGrafter"/>
</dbReference>
<dbReference type="PANTHER" id="PTHR24135:SF4">
    <property type="entry name" value="SH3 AND MULTIPLE ANKYRIN REPEAT DOMAINS PROTEIN 3"/>
    <property type="match status" value="1"/>
</dbReference>
<dbReference type="InterPro" id="IPR036028">
    <property type="entry name" value="SH3-like_dom_sf"/>
</dbReference>
<gene>
    <name evidence="4" type="ORF">UY3_13496</name>
</gene>